<evidence type="ECO:0000313" key="1">
    <source>
        <dbReference type="EMBL" id="MCG7948216.1"/>
    </source>
</evidence>
<dbReference type="Proteomes" id="UP000886667">
    <property type="component" value="Unassembled WGS sequence"/>
</dbReference>
<protein>
    <submittedName>
        <fullName evidence="1">Uncharacterized protein</fullName>
    </submittedName>
</protein>
<comment type="caution">
    <text evidence="1">The sequence shown here is derived from an EMBL/GenBank/DDBJ whole genome shotgun (WGS) entry which is preliminary data.</text>
</comment>
<organism evidence="1 2">
    <name type="scientific">Candidatus Thiodiazotropha taylori</name>
    <dbReference type="NCBI Taxonomy" id="2792791"/>
    <lineage>
        <taxon>Bacteria</taxon>
        <taxon>Pseudomonadati</taxon>
        <taxon>Pseudomonadota</taxon>
        <taxon>Gammaproteobacteria</taxon>
        <taxon>Chromatiales</taxon>
        <taxon>Sedimenticolaceae</taxon>
        <taxon>Candidatus Thiodiazotropha</taxon>
    </lineage>
</organism>
<name>A0A9E4N638_9GAMM</name>
<proteinExistence type="predicted"/>
<gene>
    <name evidence="1" type="ORF">JAZ07_17880</name>
</gene>
<sequence length="105" mass="11479">MGVLFISSVYFLFISTTNKGPVELFFKVDATGQPVYTHVLGGGTASAVKAAMKEADELFRNKAFRAHVANKAYNGWEISMQTSKGIKNPKSDVIFETVTNLMKGL</sequence>
<reference evidence="1" key="1">
    <citation type="journal article" date="2021" name="Proc. Natl. Acad. Sci. U.S.A.">
        <title>Global biogeography of chemosynthetic symbionts reveals both localized and globally distributed symbiont groups. .</title>
        <authorList>
            <person name="Osvatic J.T."/>
            <person name="Wilkins L.G.E."/>
            <person name="Leibrecht L."/>
            <person name="Leray M."/>
            <person name="Zauner S."/>
            <person name="Polzin J."/>
            <person name="Camacho Y."/>
            <person name="Gros O."/>
            <person name="van Gils J.A."/>
            <person name="Eisen J.A."/>
            <person name="Petersen J.M."/>
            <person name="Yuen B."/>
        </authorList>
    </citation>
    <scope>NUCLEOTIDE SEQUENCE</scope>
    <source>
        <strain evidence="1">MAGclacostrist064TRANS</strain>
    </source>
</reference>
<dbReference type="AlphaFoldDB" id="A0A9E4N638"/>
<dbReference type="EMBL" id="JAEPCM010000644">
    <property type="protein sequence ID" value="MCG7948216.1"/>
    <property type="molecule type" value="Genomic_DNA"/>
</dbReference>
<evidence type="ECO:0000313" key="2">
    <source>
        <dbReference type="Proteomes" id="UP000886667"/>
    </source>
</evidence>
<accession>A0A9E4N638</accession>